<sequence length="317" mass="35784">MADDSGTVVLLKDQRLKGSENYDLWSSCLMVLLWFKGFEDHYPKKLEEYKVKWFSKKKEKKSEDKPKKSNSKDKSNIVNLNFASLIIVNLMAFSMFTHNQWITDTSVIDHIINNLNWFDSSSYLTYFDLHLMETDNGFALIVGVSTIILKTTCLDVNIFRALRLLVQNDDAYVISSGIFDKNNIEYNAVITSLAGIYLRLTSILTVLISAFPAHQTILSLDIIHQCLAYASLEVIKNTIKATLGIDVKLVKKASNEDLFLCEACECNCSEKGVSQELRKRSTKVGEVLNINMCTVTLVSYNGHHYAITIVDDCSSAT</sequence>
<proteinExistence type="predicted"/>
<dbReference type="AlphaFoldDB" id="A0A3E2HLZ0"/>
<gene>
    <name evidence="2" type="ORF">B7463_g1940</name>
</gene>
<keyword evidence="3" id="KW-1185">Reference proteome</keyword>
<keyword evidence="1" id="KW-0812">Transmembrane</keyword>
<reference evidence="2 3" key="1">
    <citation type="submission" date="2018-05" db="EMBL/GenBank/DDBJ databases">
        <title>Draft genome sequence of Scytalidium lignicola DSM 105466, a ubiquitous saprotrophic fungus.</title>
        <authorList>
            <person name="Buettner E."/>
            <person name="Gebauer A.M."/>
            <person name="Hofrichter M."/>
            <person name="Liers C."/>
            <person name="Kellner H."/>
        </authorList>
    </citation>
    <scope>NUCLEOTIDE SEQUENCE [LARGE SCALE GENOMIC DNA]</scope>
    <source>
        <strain evidence="2 3">DSM 105466</strain>
    </source>
</reference>
<name>A0A3E2HLZ0_SCYLI</name>
<feature type="transmembrane region" description="Helical" evidence="1">
    <location>
        <begin position="77"/>
        <end position="96"/>
    </location>
</feature>
<evidence type="ECO:0000313" key="3">
    <source>
        <dbReference type="Proteomes" id="UP000258309"/>
    </source>
</evidence>
<dbReference type="Proteomes" id="UP000258309">
    <property type="component" value="Unassembled WGS sequence"/>
</dbReference>
<keyword evidence="1" id="KW-1133">Transmembrane helix</keyword>
<protein>
    <submittedName>
        <fullName evidence="2">Uncharacterized protein</fullName>
    </submittedName>
</protein>
<accession>A0A3E2HLZ0</accession>
<dbReference type="OrthoDB" id="3432594at2759"/>
<dbReference type="EMBL" id="NCSJ02000021">
    <property type="protein sequence ID" value="RFU34407.1"/>
    <property type="molecule type" value="Genomic_DNA"/>
</dbReference>
<feature type="non-terminal residue" evidence="2">
    <location>
        <position position="317"/>
    </location>
</feature>
<evidence type="ECO:0000256" key="1">
    <source>
        <dbReference type="SAM" id="Phobius"/>
    </source>
</evidence>
<keyword evidence="1" id="KW-0472">Membrane</keyword>
<feature type="non-terminal residue" evidence="2">
    <location>
        <position position="1"/>
    </location>
</feature>
<evidence type="ECO:0000313" key="2">
    <source>
        <dbReference type="EMBL" id="RFU34407.1"/>
    </source>
</evidence>
<organism evidence="2 3">
    <name type="scientific">Scytalidium lignicola</name>
    <name type="common">Hyphomycete</name>
    <dbReference type="NCBI Taxonomy" id="5539"/>
    <lineage>
        <taxon>Eukaryota</taxon>
        <taxon>Fungi</taxon>
        <taxon>Dikarya</taxon>
        <taxon>Ascomycota</taxon>
        <taxon>Pezizomycotina</taxon>
        <taxon>Leotiomycetes</taxon>
        <taxon>Leotiomycetes incertae sedis</taxon>
        <taxon>Scytalidium</taxon>
    </lineage>
</organism>
<comment type="caution">
    <text evidence="2">The sequence shown here is derived from an EMBL/GenBank/DDBJ whole genome shotgun (WGS) entry which is preliminary data.</text>
</comment>